<dbReference type="Proteomes" id="UP001325479">
    <property type="component" value="Chromosome"/>
</dbReference>
<dbReference type="RefSeq" id="WP_157977809.1">
    <property type="nucleotide sequence ID" value="NZ_CP139965.1"/>
</dbReference>
<dbReference type="Pfam" id="PF06674">
    <property type="entry name" value="DUF1176"/>
    <property type="match status" value="1"/>
</dbReference>
<name>A0ABZ0WR58_9BURK</name>
<evidence type="ECO:0000313" key="3">
    <source>
        <dbReference type="EMBL" id="WQD79726.1"/>
    </source>
</evidence>
<reference evidence="3 4" key="1">
    <citation type="submission" date="2023-12" db="EMBL/GenBank/DDBJ databases">
        <title>Genome sequencing and assembly of bacterial species from a model synthetic community.</title>
        <authorList>
            <person name="Hogle S.L."/>
        </authorList>
    </citation>
    <scope>NUCLEOTIDE SEQUENCE [LARGE SCALE GENOMIC DNA]</scope>
    <source>
        <strain evidence="3 4">HAMBI 2494</strain>
    </source>
</reference>
<accession>A0ABZ0WR58</accession>
<sequence length="376" mass="39866">MVNRGLSFVMLLTLGGLSSSFVVAAPKDDFSFFHDFKNWEVVCDNVKRCVVQGANDEAGEGEEVVVWLSRDAGPDGGMRLEVASGKAVSADQMRIDARAFSTDPAKWKTWQADSAQSYGRRMATNDVSVITAWVSAARDAQTMSLGDPAAAHARKLSLAGLSAALLAVDSVQGRVGTVTAWRRAGTAPASSVPAPLPLPGVPPAAPAPQMSAAEQQRLVDATFTRFQADVQGCYMGDDEGPLKAAPKGSGAQALSASDALVMLDCADPSYNGASLWYRVSRKPPFDGTRLQLNGNTGVGADTDSGEQLSNGLAGARYDPGQRSLESFERERGIGDCGAVTRWIFDGTKFVLAARRIQGQCAGIDVDDWPSLYRTRP</sequence>
<dbReference type="EMBL" id="CP139965">
    <property type="protein sequence ID" value="WQD79726.1"/>
    <property type="molecule type" value="Genomic_DNA"/>
</dbReference>
<evidence type="ECO:0000256" key="2">
    <source>
        <dbReference type="SAM" id="SignalP"/>
    </source>
</evidence>
<gene>
    <name evidence="3" type="ORF">U0042_08610</name>
</gene>
<organism evidence="3 4">
    <name type="scientific">Paraburkholderia kururiensis</name>
    <dbReference type="NCBI Taxonomy" id="984307"/>
    <lineage>
        <taxon>Bacteria</taxon>
        <taxon>Pseudomonadati</taxon>
        <taxon>Pseudomonadota</taxon>
        <taxon>Betaproteobacteria</taxon>
        <taxon>Burkholderiales</taxon>
        <taxon>Burkholderiaceae</taxon>
        <taxon>Paraburkholderia</taxon>
    </lineage>
</organism>
<keyword evidence="4" id="KW-1185">Reference proteome</keyword>
<feature type="signal peptide" evidence="2">
    <location>
        <begin position="1"/>
        <end position="24"/>
    </location>
</feature>
<feature type="region of interest" description="Disordered" evidence="1">
    <location>
        <begin position="294"/>
        <end position="319"/>
    </location>
</feature>
<feature type="chain" id="PRO_5047235549" evidence="2">
    <location>
        <begin position="25"/>
        <end position="376"/>
    </location>
</feature>
<dbReference type="InterPro" id="IPR009560">
    <property type="entry name" value="DUF1176"/>
</dbReference>
<keyword evidence="2" id="KW-0732">Signal</keyword>
<evidence type="ECO:0000313" key="4">
    <source>
        <dbReference type="Proteomes" id="UP001325479"/>
    </source>
</evidence>
<proteinExistence type="predicted"/>
<protein>
    <submittedName>
        <fullName evidence="3">DUF1176 domain-containing protein</fullName>
    </submittedName>
</protein>
<evidence type="ECO:0000256" key="1">
    <source>
        <dbReference type="SAM" id="MobiDB-lite"/>
    </source>
</evidence>